<dbReference type="PANTHER" id="PTHR10000:SF8">
    <property type="entry name" value="HAD SUPERFAMILY HYDROLASE-LIKE, TYPE 3"/>
    <property type="match status" value="1"/>
</dbReference>
<gene>
    <name evidence="1" type="primary">yidA</name>
    <name evidence="1" type="ORF">NCTC9836_00749</name>
</gene>
<dbReference type="NCBIfam" id="TIGR00099">
    <property type="entry name" value="Cof-subfamily"/>
    <property type="match status" value="1"/>
</dbReference>
<dbReference type="OrthoDB" id="9781413at2"/>
<dbReference type="SFLD" id="SFLDG01140">
    <property type="entry name" value="C2.B:_Phosphomannomutase_and_P"/>
    <property type="match status" value="1"/>
</dbReference>
<name>A0A381J5P7_9CLOT</name>
<keyword evidence="1" id="KW-0378">Hydrolase</keyword>
<dbReference type="RefSeq" id="WP_115640533.1">
    <property type="nucleotide sequence ID" value="NZ_UFWZ01000001.1"/>
</dbReference>
<dbReference type="EC" id="3.1.3.-" evidence="1"/>
<dbReference type="CDD" id="cd07516">
    <property type="entry name" value="HAD_Pase"/>
    <property type="match status" value="1"/>
</dbReference>
<keyword evidence="2" id="KW-1185">Reference proteome</keyword>
<accession>A0A381J5P7</accession>
<dbReference type="InterPro" id="IPR000150">
    <property type="entry name" value="Cof"/>
</dbReference>
<evidence type="ECO:0000313" key="2">
    <source>
        <dbReference type="Proteomes" id="UP000254664"/>
    </source>
</evidence>
<dbReference type="EMBL" id="UFWZ01000001">
    <property type="protein sequence ID" value="SUY46420.1"/>
    <property type="molecule type" value="Genomic_DNA"/>
</dbReference>
<dbReference type="InterPro" id="IPR023214">
    <property type="entry name" value="HAD_sf"/>
</dbReference>
<dbReference type="Proteomes" id="UP000254664">
    <property type="component" value="Unassembled WGS sequence"/>
</dbReference>
<dbReference type="InterPro" id="IPR036412">
    <property type="entry name" value="HAD-like_sf"/>
</dbReference>
<dbReference type="Gene3D" id="3.40.50.1000">
    <property type="entry name" value="HAD superfamily/HAD-like"/>
    <property type="match status" value="1"/>
</dbReference>
<evidence type="ECO:0000313" key="1">
    <source>
        <dbReference type="EMBL" id="SUY46420.1"/>
    </source>
</evidence>
<dbReference type="SFLD" id="SFLDG01144">
    <property type="entry name" value="C2.B.4:_PGP_Like"/>
    <property type="match status" value="1"/>
</dbReference>
<dbReference type="GO" id="GO:0000287">
    <property type="term" value="F:magnesium ion binding"/>
    <property type="evidence" value="ECO:0007669"/>
    <property type="project" value="TreeGrafter"/>
</dbReference>
<dbReference type="Gene3D" id="3.30.1240.10">
    <property type="match status" value="1"/>
</dbReference>
<dbReference type="InterPro" id="IPR006379">
    <property type="entry name" value="HAD-SF_hydro_IIB"/>
</dbReference>
<dbReference type="Pfam" id="PF08282">
    <property type="entry name" value="Hydrolase_3"/>
    <property type="match status" value="1"/>
</dbReference>
<organism evidence="1 2">
    <name type="scientific">Clostridium putrefaciens</name>
    <dbReference type="NCBI Taxonomy" id="99675"/>
    <lineage>
        <taxon>Bacteria</taxon>
        <taxon>Bacillati</taxon>
        <taxon>Bacillota</taxon>
        <taxon>Clostridia</taxon>
        <taxon>Eubacteriales</taxon>
        <taxon>Clostridiaceae</taxon>
        <taxon>Clostridium</taxon>
    </lineage>
</organism>
<dbReference type="AlphaFoldDB" id="A0A381J5P7"/>
<dbReference type="PROSITE" id="PS01229">
    <property type="entry name" value="COF_2"/>
    <property type="match status" value="1"/>
</dbReference>
<dbReference type="SUPFAM" id="SSF56784">
    <property type="entry name" value="HAD-like"/>
    <property type="match status" value="1"/>
</dbReference>
<dbReference type="PANTHER" id="PTHR10000">
    <property type="entry name" value="PHOSPHOSERINE PHOSPHATASE"/>
    <property type="match status" value="1"/>
</dbReference>
<dbReference type="NCBIfam" id="TIGR01484">
    <property type="entry name" value="HAD-SF-IIB"/>
    <property type="match status" value="1"/>
</dbReference>
<reference evidence="1 2" key="1">
    <citation type="submission" date="2018-06" db="EMBL/GenBank/DDBJ databases">
        <authorList>
            <consortium name="Pathogen Informatics"/>
            <person name="Doyle S."/>
        </authorList>
    </citation>
    <scope>NUCLEOTIDE SEQUENCE [LARGE SCALE GENOMIC DNA]</scope>
    <source>
        <strain evidence="1 2">NCTC9836</strain>
    </source>
</reference>
<dbReference type="GO" id="GO:0016791">
    <property type="term" value="F:phosphatase activity"/>
    <property type="evidence" value="ECO:0007669"/>
    <property type="project" value="UniProtKB-ARBA"/>
</dbReference>
<sequence length="277" mass="31248">MKYKMICTDMDGTLLNTNKEISNKTKESIKRADEMGVHVVLSTGRMFNSANYYASMIDIKTPIISANGAFIRDRSKEEVIYKNVLGKENCKILLEILKRHNIHGHFHTPSSLFSDKLVFSAKIYDDMNKDLPEDNKIEINIIKDNWDEVFEKNEESIVKCIGIDEDVEKVKRAKIDMLKVKGIEVVSSYENNFEIMTNGVSKGRGVEILAAYYNIKPEEIICIGDNENDLSMIKFAALGVAMGNAPSSIKEQADYVTDTNDNDGVAKVIEKFILNSL</sequence>
<dbReference type="GO" id="GO:0005829">
    <property type="term" value="C:cytosol"/>
    <property type="evidence" value="ECO:0007669"/>
    <property type="project" value="TreeGrafter"/>
</dbReference>
<protein>
    <submittedName>
        <fullName evidence="1">Cof family hydrolase</fullName>
        <ecNumber evidence="1">3.1.3.-</ecNumber>
    </submittedName>
</protein>
<proteinExistence type="predicted"/>
<dbReference type="SFLD" id="SFLDS00003">
    <property type="entry name" value="Haloacid_Dehalogenase"/>
    <property type="match status" value="1"/>
</dbReference>